<evidence type="ECO:0000313" key="2">
    <source>
        <dbReference type="Proteomes" id="UP000070449"/>
    </source>
</evidence>
<dbReference type="EMBL" id="JYPD01000009">
    <property type="protein sequence ID" value="KXK10108.1"/>
    <property type="molecule type" value="Genomic_DNA"/>
</dbReference>
<organism evidence="1 2">
    <name type="scientific">candidate division WS6 bacterium OLB21</name>
    <dbReference type="NCBI Taxonomy" id="1617427"/>
    <lineage>
        <taxon>Bacteria</taxon>
        <taxon>Candidatus Dojkabacteria</taxon>
    </lineage>
</organism>
<comment type="caution">
    <text evidence="1">The sequence shown here is derived from an EMBL/GenBank/DDBJ whole genome shotgun (WGS) entry which is preliminary data.</text>
</comment>
<reference evidence="1 2" key="1">
    <citation type="submission" date="2015-02" db="EMBL/GenBank/DDBJ databases">
        <title>Improved understanding of the partial-nitritation anammox process through 23 genomes representing the majority of the microbial community.</title>
        <authorList>
            <person name="Speth D.R."/>
            <person name="In T Zandt M."/>
            <person name="Guerrero Cruz S."/>
            <person name="Jetten M.S."/>
            <person name="Dutilh B.E."/>
        </authorList>
    </citation>
    <scope>NUCLEOTIDE SEQUENCE [LARGE SCALE GENOMIC DNA]</scope>
    <source>
        <strain evidence="1">OLB21</strain>
    </source>
</reference>
<name>A0A136KLD4_9BACT</name>
<proteinExistence type="predicted"/>
<accession>A0A136KLD4</accession>
<protein>
    <submittedName>
        <fullName evidence="1">Uncharacterized protein</fullName>
    </submittedName>
</protein>
<dbReference type="Proteomes" id="UP000070449">
    <property type="component" value="Unassembled WGS sequence"/>
</dbReference>
<evidence type="ECO:0000313" key="1">
    <source>
        <dbReference type="EMBL" id="KXK10108.1"/>
    </source>
</evidence>
<sequence>QSCSKADLYHYALQLISIQLESTFGILRYFLVRNRPSQTAYQTLSSEPDYGLN</sequence>
<feature type="non-terminal residue" evidence="1">
    <location>
        <position position="1"/>
    </location>
</feature>
<gene>
    <name evidence="1" type="ORF">UZ20_WS6002000076</name>
</gene>
<dbReference type="AlphaFoldDB" id="A0A136KLD4"/>